<dbReference type="AlphaFoldDB" id="A0A3P6A4J6"/>
<dbReference type="EMBL" id="LR031572">
    <property type="protein sequence ID" value="VDC82424.1"/>
    <property type="molecule type" value="Genomic_DNA"/>
</dbReference>
<proteinExistence type="predicted"/>
<reference evidence="2" key="1">
    <citation type="submission" date="2018-11" db="EMBL/GenBank/DDBJ databases">
        <authorList>
            <consortium name="Genoscope - CEA"/>
            <person name="William W."/>
        </authorList>
    </citation>
    <scope>NUCLEOTIDE SEQUENCE</scope>
</reference>
<protein>
    <submittedName>
        <fullName evidence="1">Uncharacterized protein</fullName>
    </submittedName>
</protein>
<dbReference type="EMBL" id="LS974619">
    <property type="protein sequence ID" value="CAG7883201.1"/>
    <property type="molecule type" value="Genomic_DNA"/>
</dbReference>
<dbReference type="Gramene" id="A03p45440.2_BraZ1">
    <property type="protein sequence ID" value="A03p45440.2_BraZ1.CDS"/>
    <property type="gene ID" value="A03g45440.2_BraZ1"/>
</dbReference>
<evidence type="ECO:0000313" key="1">
    <source>
        <dbReference type="EMBL" id="CAG7883201.1"/>
    </source>
</evidence>
<accession>A0A3P6A4J6</accession>
<sequence length="78" mass="8542">MPLSRWEKGSTMTASSFSLAHVFVSGGGAFIGLRLGVCHCDGLLDSFFCFLTALVSSEWCGLVPENPKNYYLPRHTRA</sequence>
<gene>
    <name evidence="2" type="ORF">BRAA03T13642Z</name>
    <name evidence="1" type="ORF">BRAPAZ1V2_A03P45440.2</name>
</gene>
<dbReference type="Proteomes" id="UP000694005">
    <property type="component" value="Chromosome A03"/>
</dbReference>
<organism evidence="2">
    <name type="scientific">Brassica campestris</name>
    <name type="common">Field mustard</name>
    <dbReference type="NCBI Taxonomy" id="3711"/>
    <lineage>
        <taxon>Eukaryota</taxon>
        <taxon>Viridiplantae</taxon>
        <taxon>Streptophyta</taxon>
        <taxon>Embryophyta</taxon>
        <taxon>Tracheophyta</taxon>
        <taxon>Spermatophyta</taxon>
        <taxon>Magnoliopsida</taxon>
        <taxon>eudicotyledons</taxon>
        <taxon>Gunneridae</taxon>
        <taxon>Pentapetalae</taxon>
        <taxon>rosids</taxon>
        <taxon>malvids</taxon>
        <taxon>Brassicales</taxon>
        <taxon>Brassicaceae</taxon>
        <taxon>Brassiceae</taxon>
        <taxon>Brassica</taxon>
    </lineage>
</organism>
<evidence type="ECO:0000313" key="2">
    <source>
        <dbReference type="EMBL" id="VDC82424.1"/>
    </source>
</evidence>
<name>A0A3P6A4J6_BRACM</name>